<name>A0ABW0BHP5_9ACTN</name>
<dbReference type="PANTHER" id="PTHR37042:SF4">
    <property type="entry name" value="OUTER MEMBRANE PROTEIN RV1973"/>
    <property type="match status" value="1"/>
</dbReference>
<reference evidence="5" key="1">
    <citation type="journal article" date="2019" name="Int. J. Syst. Evol. Microbiol.">
        <title>The Global Catalogue of Microorganisms (GCM) 10K type strain sequencing project: providing services to taxonomists for standard genome sequencing and annotation.</title>
        <authorList>
            <consortium name="The Broad Institute Genomics Platform"/>
            <consortium name="The Broad Institute Genome Sequencing Center for Infectious Disease"/>
            <person name="Wu L."/>
            <person name="Ma J."/>
        </authorList>
    </citation>
    <scope>NUCLEOTIDE SEQUENCE [LARGE SCALE GENOMIC DNA]</scope>
    <source>
        <strain evidence="5">DFY41</strain>
    </source>
</reference>
<comment type="subcellular location">
    <subcellularLocation>
        <location evidence="1">Membrane</location>
    </subcellularLocation>
</comment>
<dbReference type="Proteomes" id="UP001596087">
    <property type="component" value="Unassembled WGS sequence"/>
</dbReference>
<keyword evidence="3" id="KW-1133">Transmembrane helix</keyword>
<evidence type="ECO:0000256" key="3">
    <source>
        <dbReference type="SAM" id="Phobius"/>
    </source>
</evidence>
<evidence type="ECO:0000313" key="5">
    <source>
        <dbReference type="Proteomes" id="UP001596087"/>
    </source>
</evidence>
<dbReference type="EMBL" id="JBHSKD010000008">
    <property type="protein sequence ID" value="MFC5176811.1"/>
    <property type="molecule type" value="Genomic_DNA"/>
</dbReference>
<evidence type="ECO:0000313" key="4">
    <source>
        <dbReference type="EMBL" id="MFC5176811.1"/>
    </source>
</evidence>
<protein>
    <recommendedName>
        <fullName evidence="6">Mce-associated membrane protein</fullName>
    </recommendedName>
</protein>
<sequence length="195" mass="21358">MIHEEQTSAPPAPRSRGFRVALLGVLVVALLASAGTLVWLLAGRRGEADELQRQREQVMAQTEQFMLRMGTFGPDQLDDRGQMPDYREKVKEVITPKFATSFDKEVTTAEQLVSQAEVSRVAKVFSTGVSMIDADSATALVAGSFTDTYPSAKDGEPVQAQPVPFRIEVQLVKTDGRWLVDDFSPITGADGEEQQ</sequence>
<proteinExistence type="predicted"/>
<keyword evidence="3" id="KW-0812">Transmembrane</keyword>
<dbReference type="PANTHER" id="PTHR37042">
    <property type="entry name" value="OUTER MEMBRANE PROTEIN RV1973"/>
    <property type="match status" value="1"/>
</dbReference>
<accession>A0ABW0BHP5</accession>
<keyword evidence="5" id="KW-1185">Reference proteome</keyword>
<evidence type="ECO:0000256" key="1">
    <source>
        <dbReference type="ARBA" id="ARBA00004370"/>
    </source>
</evidence>
<evidence type="ECO:0008006" key="6">
    <source>
        <dbReference type="Google" id="ProtNLM"/>
    </source>
</evidence>
<feature type="transmembrane region" description="Helical" evidence="3">
    <location>
        <begin position="20"/>
        <end position="42"/>
    </location>
</feature>
<gene>
    <name evidence="4" type="ORF">ACFPGP_09020</name>
</gene>
<evidence type="ECO:0000256" key="2">
    <source>
        <dbReference type="ARBA" id="ARBA00023136"/>
    </source>
</evidence>
<organism evidence="4 5">
    <name type="scientific">Nocardioides taihuensis</name>
    <dbReference type="NCBI Taxonomy" id="1835606"/>
    <lineage>
        <taxon>Bacteria</taxon>
        <taxon>Bacillati</taxon>
        <taxon>Actinomycetota</taxon>
        <taxon>Actinomycetes</taxon>
        <taxon>Propionibacteriales</taxon>
        <taxon>Nocardioidaceae</taxon>
        <taxon>Nocardioides</taxon>
    </lineage>
</organism>
<keyword evidence="2 3" id="KW-0472">Membrane</keyword>
<comment type="caution">
    <text evidence="4">The sequence shown here is derived from an EMBL/GenBank/DDBJ whole genome shotgun (WGS) entry which is preliminary data.</text>
</comment>